<accession>A0A6H5HW62</accession>
<evidence type="ECO:0000313" key="2">
    <source>
        <dbReference type="Proteomes" id="UP000479190"/>
    </source>
</evidence>
<sequence length="49" mass="5712">EGIYFKSVARRIPTGAQSQLIVRDSQLSMQVHTFEENRKLISKLRVHRS</sequence>
<dbReference type="Proteomes" id="UP000479190">
    <property type="component" value="Unassembled WGS sequence"/>
</dbReference>
<reference evidence="1 2" key="1">
    <citation type="submission" date="2020-02" db="EMBL/GenBank/DDBJ databases">
        <authorList>
            <person name="Ferguson B K."/>
        </authorList>
    </citation>
    <scope>NUCLEOTIDE SEQUENCE [LARGE SCALE GENOMIC DNA]</scope>
</reference>
<dbReference type="AlphaFoldDB" id="A0A6H5HW62"/>
<feature type="non-terminal residue" evidence="1">
    <location>
        <position position="1"/>
    </location>
</feature>
<gene>
    <name evidence="1" type="ORF">TBRA_LOCUS230</name>
</gene>
<keyword evidence="2" id="KW-1185">Reference proteome</keyword>
<dbReference type="EMBL" id="CADCXV010000057">
    <property type="protein sequence ID" value="CAB0028000.1"/>
    <property type="molecule type" value="Genomic_DNA"/>
</dbReference>
<proteinExistence type="predicted"/>
<organism evidence="1 2">
    <name type="scientific">Trichogramma brassicae</name>
    <dbReference type="NCBI Taxonomy" id="86971"/>
    <lineage>
        <taxon>Eukaryota</taxon>
        <taxon>Metazoa</taxon>
        <taxon>Ecdysozoa</taxon>
        <taxon>Arthropoda</taxon>
        <taxon>Hexapoda</taxon>
        <taxon>Insecta</taxon>
        <taxon>Pterygota</taxon>
        <taxon>Neoptera</taxon>
        <taxon>Endopterygota</taxon>
        <taxon>Hymenoptera</taxon>
        <taxon>Apocrita</taxon>
        <taxon>Proctotrupomorpha</taxon>
        <taxon>Chalcidoidea</taxon>
        <taxon>Trichogrammatidae</taxon>
        <taxon>Trichogramma</taxon>
    </lineage>
</organism>
<protein>
    <submittedName>
        <fullName evidence="1">Uncharacterized protein</fullName>
    </submittedName>
</protein>
<name>A0A6H5HW62_9HYME</name>
<evidence type="ECO:0000313" key="1">
    <source>
        <dbReference type="EMBL" id="CAB0028000.1"/>
    </source>
</evidence>